<gene>
    <name evidence="1" type="ORF">H9964_01340</name>
</gene>
<proteinExistence type="predicted"/>
<evidence type="ECO:0000313" key="2">
    <source>
        <dbReference type="Proteomes" id="UP000824102"/>
    </source>
</evidence>
<comment type="caution">
    <text evidence="1">The sequence shown here is derived from an EMBL/GenBank/DDBJ whole genome shotgun (WGS) entry which is preliminary data.</text>
</comment>
<sequence length="410" mass="47841">MDLVKRAKFYLVSGEELDPTGLRATLPDCYFYYSVNIEQLDTSGGAVISDVELLMEYNQADWQGLYDLWYEEGPGAYAAAIEAWEELYYAVESEIPPLYCYVFQIQEVEEDAYRRVTEDPEQALADQILRQETYELYKAGNLRYYTPTSEEEKVLTKAEIDFGDRVEVYEFGGIYVKSYFDQRQEEDENFEGFVYSDDRMHIGASVLDEQEWEGRDTVTVNHMMCATLETEGEREYGELTLKRYECPELQRHGLEIEKIEVRYISLLGVETAVEWDGNSDLTIPIWNYIEGDEDFCRFCIFVTLKGDFLKGNDFNLYLESFLTLGFEDKVFSIHAVSSVYEPKMRGVRSQINEIYAEIVDGVDVGARERILGNTVMNRKSPAGYFMSNKYERSYKVTTWWQRYVSQMTRI</sequence>
<dbReference type="Proteomes" id="UP000824102">
    <property type="component" value="Unassembled WGS sequence"/>
</dbReference>
<protein>
    <submittedName>
        <fullName evidence="1">Uncharacterized protein</fullName>
    </submittedName>
</protein>
<dbReference type="EMBL" id="DXBB01000029">
    <property type="protein sequence ID" value="HIZ72206.1"/>
    <property type="molecule type" value="Genomic_DNA"/>
</dbReference>
<evidence type="ECO:0000313" key="1">
    <source>
        <dbReference type="EMBL" id="HIZ72206.1"/>
    </source>
</evidence>
<reference evidence="1" key="1">
    <citation type="journal article" date="2021" name="PeerJ">
        <title>Extensive microbial diversity within the chicken gut microbiome revealed by metagenomics and culture.</title>
        <authorList>
            <person name="Gilroy R."/>
            <person name="Ravi A."/>
            <person name="Getino M."/>
            <person name="Pursley I."/>
            <person name="Horton D.L."/>
            <person name="Alikhan N.F."/>
            <person name="Baker D."/>
            <person name="Gharbi K."/>
            <person name="Hall N."/>
            <person name="Watson M."/>
            <person name="Adriaenssens E.M."/>
            <person name="Foster-Nyarko E."/>
            <person name="Jarju S."/>
            <person name="Secka A."/>
            <person name="Antonio M."/>
            <person name="Oren A."/>
            <person name="Chaudhuri R.R."/>
            <person name="La Ragione R."/>
            <person name="Hildebrand F."/>
            <person name="Pallen M.J."/>
        </authorList>
    </citation>
    <scope>NUCLEOTIDE SEQUENCE</scope>
    <source>
        <strain evidence="1">ChiW7-2402</strain>
    </source>
</reference>
<accession>A0A9D2G4M2</accession>
<dbReference type="AlphaFoldDB" id="A0A9D2G4M2"/>
<reference evidence="1" key="2">
    <citation type="submission" date="2021-04" db="EMBL/GenBank/DDBJ databases">
        <authorList>
            <person name="Gilroy R."/>
        </authorList>
    </citation>
    <scope>NUCLEOTIDE SEQUENCE</scope>
    <source>
        <strain evidence="1">ChiW7-2402</strain>
    </source>
</reference>
<name>A0A9D2G4M2_9FIRM</name>
<organism evidence="1 2">
    <name type="scientific">Candidatus Gallimonas intestinavium</name>
    <dbReference type="NCBI Taxonomy" id="2838603"/>
    <lineage>
        <taxon>Bacteria</taxon>
        <taxon>Bacillati</taxon>
        <taxon>Bacillota</taxon>
        <taxon>Clostridia</taxon>
        <taxon>Candidatus Gallimonas</taxon>
    </lineage>
</organism>